<keyword evidence="1" id="KW-0597">Phosphoprotein</keyword>
<dbReference type="SUPFAM" id="SSF52172">
    <property type="entry name" value="CheY-like"/>
    <property type="match status" value="1"/>
</dbReference>
<dbReference type="PANTHER" id="PTHR43547:SF2">
    <property type="entry name" value="HYBRID SIGNAL TRANSDUCTION HISTIDINE KINASE C"/>
    <property type="match status" value="1"/>
</dbReference>
<dbReference type="Pfam" id="PF00072">
    <property type="entry name" value="Response_reg"/>
    <property type="match status" value="1"/>
</dbReference>
<dbReference type="PANTHER" id="PTHR43547">
    <property type="entry name" value="TWO-COMPONENT HISTIDINE KINASE"/>
    <property type="match status" value="1"/>
</dbReference>
<dbReference type="Gene3D" id="3.40.50.2300">
    <property type="match status" value="1"/>
</dbReference>
<dbReference type="AlphaFoldDB" id="A0A0F9FF05"/>
<organism evidence="3">
    <name type="scientific">marine sediment metagenome</name>
    <dbReference type="NCBI Taxonomy" id="412755"/>
    <lineage>
        <taxon>unclassified sequences</taxon>
        <taxon>metagenomes</taxon>
        <taxon>ecological metagenomes</taxon>
    </lineage>
</organism>
<reference evidence="3" key="1">
    <citation type="journal article" date="2015" name="Nature">
        <title>Complex archaea that bridge the gap between prokaryotes and eukaryotes.</title>
        <authorList>
            <person name="Spang A."/>
            <person name="Saw J.H."/>
            <person name="Jorgensen S.L."/>
            <person name="Zaremba-Niedzwiedzka K."/>
            <person name="Martijn J."/>
            <person name="Lind A.E."/>
            <person name="van Eijk R."/>
            <person name="Schleper C."/>
            <person name="Guy L."/>
            <person name="Ettema T.J."/>
        </authorList>
    </citation>
    <scope>NUCLEOTIDE SEQUENCE</scope>
</reference>
<dbReference type="SMART" id="SM00448">
    <property type="entry name" value="REC"/>
    <property type="match status" value="1"/>
</dbReference>
<dbReference type="PROSITE" id="PS50110">
    <property type="entry name" value="RESPONSE_REGULATORY"/>
    <property type="match status" value="1"/>
</dbReference>
<dbReference type="EMBL" id="LAZR01023879">
    <property type="protein sequence ID" value="KKL77011.1"/>
    <property type="molecule type" value="Genomic_DNA"/>
</dbReference>
<feature type="non-terminal residue" evidence="3">
    <location>
        <position position="197"/>
    </location>
</feature>
<dbReference type="InterPro" id="IPR001789">
    <property type="entry name" value="Sig_transdc_resp-reg_receiver"/>
</dbReference>
<feature type="domain" description="Response regulatory" evidence="2">
    <location>
        <begin position="1"/>
        <end position="102"/>
    </location>
</feature>
<gene>
    <name evidence="3" type="ORF">LCGC14_2039170</name>
</gene>
<protein>
    <recommendedName>
        <fullName evidence="2">Response regulatory domain-containing protein</fullName>
    </recommendedName>
</protein>
<evidence type="ECO:0000259" key="2">
    <source>
        <dbReference type="PROSITE" id="PS50110"/>
    </source>
</evidence>
<sequence length="197" mass="21934">MLETSGYDVLTATSGKKALEMLSSLENLPEVIISDIMMPSMNGYEFFASVSSHPKWIHIPFLFLTAKSTPEDIRLGKMLGADDYITKPFIVADLIASISGKIARKRQTSLIDNELQQLLTLSKKEIQQSVNTKDKSPFCLMLVFWDDIIGPVLKNSYPSEKDCHFSISTIGKQLFHSATSIYGQNNITKAEGILLNI</sequence>
<dbReference type="GO" id="GO:0000155">
    <property type="term" value="F:phosphorelay sensor kinase activity"/>
    <property type="evidence" value="ECO:0007669"/>
    <property type="project" value="TreeGrafter"/>
</dbReference>
<name>A0A0F9FF05_9ZZZZ</name>
<comment type="caution">
    <text evidence="3">The sequence shown here is derived from an EMBL/GenBank/DDBJ whole genome shotgun (WGS) entry which is preliminary data.</text>
</comment>
<proteinExistence type="predicted"/>
<evidence type="ECO:0000313" key="3">
    <source>
        <dbReference type="EMBL" id="KKL77011.1"/>
    </source>
</evidence>
<evidence type="ECO:0000256" key="1">
    <source>
        <dbReference type="ARBA" id="ARBA00022553"/>
    </source>
</evidence>
<dbReference type="InterPro" id="IPR011006">
    <property type="entry name" value="CheY-like_superfamily"/>
</dbReference>
<accession>A0A0F9FF05</accession>